<dbReference type="VEuPathDB" id="ToxoDB:ETH_00004240"/>
<keyword evidence="1" id="KW-1133">Transmembrane helix</keyword>
<reference evidence="2" key="2">
    <citation type="submission" date="2013-10" db="EMBL/GenBank/DDBJ databases">
        <authorList>
            <person name="Aslett M."/>
        </authorList>
    </citation>
    <scope>NUCLEOTIDE SEQUENCE [LARGE SCALE GENOMIC DNA]</scope>
    <source>
        <strain evidence="2">Houghton</strain>
    </source>
</reference>
<name>U6L2X9_EIMTE</name>
<dbReference type="Proteomes" id="UP000030747">
    <property type="component" value="Unassembled WGS sequence"/>
</dbReference>
<evidence type="ECO:0000256" key="1">
    <source>
        <dbReference type="SAM" id="Phobius"/>
    </source>
</evidence>
<dbReference type="EMBL" id="HG675689">
    <property type="protein sequence ID" value="CDJ42130.1"/>
    <property type="molecule type" value="Genomic_DNA"/>
</dbReference>
<gene>
    <name evidence="2" type="ORF">ETH_00004240</name>
</gene>
<proteinExistence type="predicted"/>
<evidence type="ECO:0000313" key="3">
    <source>
        <dbReference type="Proteomes" id="UP000030747"/>
    </source>
</evidence>
<protein>
    <submittedName>
        <fullName evidence="2">Uncharacterized protein</fullName>
    </submittedName>
</protein>
<keyword evidence="1" id="KW-0812">Transmembrane</keyword>
<sequence length="128" mass="14547">MIRPRHRIGLAVRNPVSRMLWIIATALIIIVPSLDTCMAVSIVLHKLEMPLQGESPLETAEPTDYDIESGADENLSFLQSAKLKKLKEVYKKLKKEYKKNHTTDEFLLLKYHAMNIALKRANEKTGSS</sequence>
<keyword evidence="1" id="KW-0472">Membrane</keyword>
<dbReference type="AlphaFoldDB" id="U6L2X9"/>
<evidence type="ECO:0000313" key="2">
    <source>
        <dbReference type="EMBL" id="CDJ42130.1"/>
    </source>
</evidence>
<reference evidence="2" key="1">
    <citation type="submission" date="2013-10" db="EMBL/GenBank/DDBJ databases">
        <title>Genomic analysis of the causative agents of coccidiosis in chickens.</title>
        <authorList>
            <person name="Reid A.J."/>
            <person name="Blake D."/>
            <person name="Billington K."/>
            <person name="Browne H."/>
            <person name="Dunn M."/>
            <person name="Hung S."/>
            <person name="Kawahara F."/>
            <person name="Miranda-Saavedra D."/>
            <person name="Mourier T."/>
            <person name="Nagra H."/>
            <person name="Otto T.D."/>
            <person name="Rawlings N."/>
            <person name="Sanchez A."/>
            <person name="Sanders M."/>
            <person name="Subramaniam C."/>
            <person name="Tay Y."/>
            <person name="Dear P."/>
            <person name="Doerig C."/>
            <person name="Gruber A."/>
            <person name="Parkinson J."/>
            <person name="Shirley M."/>
            <person name="Wan K.L."/>
            <person name="Berriman M."/>
            <person name="Tomley F."/>
            <person name="Pain A."/>
        </authorList>
    </citation>
    <scope>NUCLEOTIDE SEQUENCE [LARGE SCALE GENOMIC DNA]</scope>
    <source>
        <strain evidence="2">Houghton</strain>
    </source>
</reference>
<dbReference type="OrthoDB" id="10347258at2759"/>
<feature type="transmembrane region" description="Helical" evidence="1">
    <location>
        <begin position="20"/>
        <end position="44"/>
    </location>
</feature>
<organism evidence="2 3">
    <name type="scientific">Eimeria tenella</name>
    <name type="common">Coccidian parasite</name>
    <dbReference type="NCBI Taxonomy" id="5802"/>
    <lineage>
        <taxon>Eukaryota</taxon>
        <taxon>Sar</taxon>
        <taxon>Alveolata</taxon>
        <taxon>Apicomplexa</taxon>
        <taxon>Conoidasida</taxon>
        <taxon>Coccidia</taxon>
        <taxon>Eucoccidiorida</taxon>
        <taxon>Eimeriorina</taxon>
        <taxon>Eimeriidae</taxon>
        <taxon>Eimeria</taxon>
    </lineage>
</organism>
<dbReference type="VEuPathDB" id="ToxoDB:ETH2_0619500"/>
<accession>U6L2X9</accession>
<dbReference type="RefSeq" id="XP_013232880.1">
    <property type="nucleotide sequence ID" value="XM_013377426.1"/>
</dbReference>
<keyword evidence="3" id="KW-1185">Reference proteome</keyword>
<dbReference type="GeneID" id="25250056"/>